<evidence type="ECO:0000256" key="4">
    <source>
        <dbReference type="ARBA" id="ARBA00049194"/>
    </source>
</evidence>
<dbReference type="InterPro" id="IPR016161">
    <property type="entry name" value="Ald_DH/histidinol_DH"/>
</dbReference>
<evidence type="ECO:0000256" key="2">
    <source>
        <dbReference type="ARBA" id="ARBA00023002"/>
    </source>
</evidence>
<dbReference type="InterPro" id="IPR016163">
    <property type="entry name" value="Ald_DH_C"/>
</dbReference>
<name>A0A5J6MMT8_9PROT</name>
<dbReference type="CDD" id="cd07078">
    <property type="entry name" value="ALDH"/>
    <property type="match status" value="1"/>
</dbReference>
<dbReference type="InterPro" id="IPR016160">
    <property type="entry name" value="Ald_DH_CS_CYS"/>
</dbReference>
<dbReference type="EC" id="1.2.1.3" evidence="3"/>
<evidence type="ECO:0000256" key="3">
    <source>
        <dbReference type="ARBA" id="ARBA00024226"/>
    </source>
</evidence>
<comment type="similarity">
    <text evidence="1">Belongs to the aldehyde dehydrogenase family.</text>
</comment>
<evidence type="ECO:0000313" key="7">
    <source>
        <dbReference type="Proteomes" id="UP000326202"/>
    </source>
</evidence>
<dbReference type="FunFam" id="3.40.605.10:FF:000007">
    <property type="entry name" value="NAD/NADP-dependent betaine aldehyde dehydrogenase"/>
    <property type="match status" value="1"/>
</dbReference>
<dbReference type="PANTHER" id="PTHR42804:SF1">
    <property type="entry name" value="ALDEHYDE DEHYDROGENASE-RELATED"/>
    <property type="match status" value="1"/>
</dbReference>
<dbReference type="PANTHER" id="PTHR42804">
    <property type="entry name" value="ALDEHYDE DEHYDROGENASE"/>
    <property type="match status" value="1"/>
</dbReference>
<reference evidence="6 7" key="1">
    <citation type="submission" date="2019-08" db="EMBL/GenBank/DDBJ databases">
        <title>Hyperibacter terrae gen. nov., sp. nov. and Hyperibacter viscosus sp. nov., two new members in the family Rhodospirillaceae isolated from the rhizosphere of Hypericum perforatum.</title>
        <authorList>
            <person name="Noviana Z."/>
        </authorList>
    </citation>
    <scope>NUCLEOTIDE SEQUENCE [LARGE SCALE GENOMIC DNA]</scope>
    <source>
        <strain evidence="6 7">R5913</strain>
    </source>
</reference>
<accession>A0A5J6MMT8</accession>
<keyword evidence="7" id="KW-1185">Reference proteome</keyword>
<dbReference type="AlphaFoldDB" id="A0A5J6MMT8"/>
<dbReference type="PROSITE" id="PS00070">
    <property type="entry name" value="ALDEHYDE_DEHYDR_CYS"/>
    <property type="match status" value="1"/>
</dbReference>
<dbReference type="Pfam" id="PF00171">
    <property type="entry name" value="Aldedh"/>
    <property type="match status" value="1"/>
</dbReference>
<dbReference type="GO" id="GO:0004029">
    <property type="term" value="F:aldehyde dehydrogenase (NAD+) activity"/>
    <property type="evidence" value="ECO:0007669"/>
    <property type="project" value="UniProtKB-EC"/>
</dbReference>
<dbReference type="InterPro" id="IPR015590">
    <property type="entry name" value="Aldehyde_DH_dom"/>
</dbReference>
<dbReference type="Proteomes" id="UP000326202">
    <property type="component" value="Chromosome"/>
</dbReference>
<sequence>MIDVKNYIDGQWVGFDGPSFESFNPTTGAKVARAPVSDAAAVAASVAAARRAFNEGGWRWTKGSVRAAALLKLADMLESRSPAISELIAREMGKPVRVNMAREVEGAVDKLRYFAGAARFLEGSVTGSTVPEIWDMVLPEPAGVAALIIPWNDPVDLAVRKLGAALAAGCTAIVKSSEITPASTAALIEAVHDSGAFPPGVVNLLSGPGQPTGDALVDHPGVDKISFTGSTATGMRIMERAAKRLAKVSLECGGKFPAIITEDADLERCLDAVTYGAFMYGGQSCTACTRLVVDRRLHDRVVEGIVERSRTLPMGDPLDPAMLVGPMASRKQYDKAVSYIRLGIDEGARAVVGGLPADPSSLFLPPTVLVGGPVDGRVAREEVFGPVLVIHPFENEAQALAIANNTPYGLGGSVWSQDINRALRLARRLDVADVWINTHYIRHVETSFGGRHHSGLGRELGMAGVEEYLSWKRLCIDTRSEFHLKNWFEGPSK</sequence>
<evidence type="ECO:0000313" key="6">
    <source>
        <dbReference type="EMBL" id="QEX16046.1"/>
    </source>
</evidence>
<organism evidence="6 7">
    <name type="scientific">Hypericibacter terrae</name>
    <dbReference type="NCBI Taxonomy" id="2602015"/>
    <lineage>
        <taxon>Bacteria</taxon>
        <taxon>Pseudomonadati</taxon>
        <taxon>Pseudomonadota</taxon>
        <taxon>Alphaproteobacteria</taxon>
        <taxon>Rhodospirillales</taxon>
        <taxon>Dongiaceae</taxon>
        <taxon>Hypericibacter</taxon>
    </lineage>
</organism>
<dbReference type="InterPro" id="IPR016162">
    <property type="entry name" value="Ald_DH_N"/>
</dbReference>
<dbReference type="EMBL" id="CP042906">
    <property type="protein sequence ID" value="QEX16046.1"/>
    <property type="molecule type" value="Genomic_DNA"/>
</dbReference>
<proteinExistence type="inferred from homology"/>
<evidence type="ECO:0000256" key="1">
    <source>
        <dbReference type="ARBA" id="ARBA00009986"/>
    </source>
</evidence>
<dbReference type="Gene3D" id="3.40.605.10">
    <property type="entry name" value="Aldehyde Dehydrogenase, Chain A, domain 1"/>
    <property type="match status" value="1"/>
</dbReference>
<feature type="domain" description="Aldehyde dehydrogenase" evidence="5">
    <location>
        <begin position="12"/>
        <end position="472"/>
    </location>
</feature>
<keyword evidence="2" id="KW-0560">Oxidoreductase</keyword>
<dbReference type="KEGG" id="htq:FRZ44_13380"/>
<dbReference type="Gene3D" id="3.40.309.10">
    <property type="entry name" value="Aldehyde Dehydrogenase, Chain A, domain 2"/>
    <property type="match status" value="1"/>
</dbReference>
<evidence type="ECO:0000259" key="5">
    <source>
        <dbReference type="Pfam" id="PF00171"/>
    </source>
</evidence>
<comment type="catalytic activity">
    <reaction evidence="4">
        <text>an aldehyde + NAD(+) + H2O = a carboxylate + NADH + 2 H(+)</text>
        <dbReference type="Rhea" id="RHEA:16185"/>
        <dbReference type="ChEBI" id="CHEBI:15377"/>
        <dbReference type="ChEBI" id="CHEBI:15378"/>
        <dbReference type="ChEBI" id="CHEBI:17478"/>
        <dbReference type="ChEBI" id="CHEBI:29067"/>
        <dbReference type="ChEBI" id="CHEBI:57540"/>
        <dbReference type="ChEBI" id="CHEBI:57945"/>
        <dbReference type="EC" id="1.2.1.3"/>
    </reaction>
</comment>
<dbReference type="SUPFAM" id="SSF53720">
    <property type="entry name" value="ALDH-like"/>
    <property type="match status" value="1"/>
</dbReference>
<gene>
    <name evidence="6" type="ORF">FRZ44_13380</name>
</gene>
<protein>
    <recommendedName>
        <fullName evidence="3">aldehyde dehydrogenase (NAD(+))</fullName>
        <ecNumber evidence="3">1.2.1.3</ecNumber>
    </recommendedName>
</protein>
<dbReference type="RefSeq" id="WP_191908453.1">
    <property type="nucleotide sequence ID" value="NZ_CP042906.1"/>
</dbReference>